<dbReference type="Gene3D" id="3.20.20.100">
    <property type="entry name" value="NADP-dependent oxidoreductase domain"/>
    <property type="match status" value="1"/>
</dbReference>
<dbReference type="PANTHER" id="PTHR43625:SF40">
    <property type="entry name" value="ALDO-KETO REDUCTASE YAKC [NADP(+)]"/>
    <property type="match status" value="1"/>
</dbReference>
<dbReference type="InterPro" id="IPR050791">
    <property type="entry name" value="Aldo-Keto_reductase"/>
</dbReference>
<proteinExistence type="predicted"/>
<keyword evidence="4" id="KW-1185">Reference proteome</keyword>
<accession>A0ABX8HJE8</accession>
<dbReference type="InterPro" id="IPR036812">
    <property type="entry name" value="NAD(P)_OxRdtase_dom_sf"/>
</dbReference>
<gene>
    <name evidence="3" type="ORF">KP014_23505</name>
</gene>
<dbReference type="Proteomes" id="UP000683429">
    <property type="component" value="Chromosome"/>
</dbReference>
<dbReference type="Pfam" id="PF00248">
    <property type="entry name" value="Aldo_ket_red"/>
    <property type="match status" value="1"/>
</dbReference>
<name>A0ABX8HJE8_9BACL</name>
<feature type="domain" description="NADP-dependent oxidoreductase" evidence="2">
    <location>
        <begin position="1"/>
        <end position="47"/>
    </location>
</feature>
<protein>
    <submittedName>
        <fullName evidence="3">Aldo/keto reductase</fullName>
    </submittedName>
</protein>
<sequence>MHRIDKTVPIEETIGAMSDLVSEGKIRNIGICEASLDTIEKANKVHPLTAVSDR</sequence>
<reference evidence="3 4" key="1">
    <citation type="submission" date="2021-06" db="EMBL/GenBank/DDBJ databases">
        <title>Whole genome sequence of Paenibacillus sophorae DSM23020 for comparative genomics.</title>
        <authorList>
            <person name="Kim M.-J."/>
            <person name="Lee G."/>
            <person name="Shin J.-H."/>
        </authorList>
    </citation>
    <scope>NUCLEOTIDE SEQUENCE [LARGE SCALE GENOMIC DNA]</scope>
    <source>
        <strain evidence="3 4">DSM 23020</strain>
    </source>
</reference>
<dbReference type="InterPro" id="IPR023210">
    <property type="entry name" value="NADP_OxRdtase_dom"/>
</dbReference>
<organism evidence="3 4">
    <name type="scientific">Paenibacillus sophorae</name>
    <dbReference type="NCBI Taxonomy" id="1333845"/>
    <lineage>
        <taxon>Bacteria</taxon>
        <taxon>Bacillati</taxon>
        <taxon>Bacillota</taxon>
        <taxon>Bacilli</taxon>
        <taxon>Bacillales</taxon>
        <taxon>Paenibacillaceae</taxon>
        <taxon>Paenibacillus</taxon>
    </lineage>
</organism>
<dbReference type="SUPFAM" id="SSF51430">
    <property type="entry name" value="NAD(P)-linked oxidoreductase"/>
    <property type="match status" value="1"/>
</dbReference>
<dbReference type="RefSeq" id="WP_090834328.1">
    <property type="nucleotide sequence ID" value="NZ_CP076607.1"/>
</dbReference>
<dbReference type="PANTHER" id="PTHR43625">
    <property type="entry name" value="AFLATOXIN B1 ALDEHYDE REDUCTASE"/>
    <property type="match status" value="1"/>
</dbReference>
<keyword evidence="1" id="KW-0560">Oxidoreductase</keyword>
<dbReference type="EMBL" id="CP076607">
    <property type="protein sequence ID" value="QWU18489.1"/>
    <property type="molecule type" value="Genomic_DNA"/>
</dbReference>
<evidence type="ECO:0000256" key="1">
    <source>
        <dbReference type="ARBA" id="ARBA00023002"/>
    </source>
</evidence>
<evidence type="ECO:0000313" key="3">
    <source>
        <dbReference type="EMBL" id="QWU18489.1"/>
    </source>
</evidence>
<evidence type="ECO:0000259" key="2">
    <source>
        <dbReference type="Pfam" id="PF00248"/>
    </source>
</evidence>
<evidence type="ECO:0000313" key="4">
    <source>
        <dbReference type="Proteomes" id="UP000683429"/>
    </source>
</evidence>